<reference evidence="4" key="2">
    <citation type="submission" date="2019-09" db="UniProtKB">
        <authorList>
            <consortium name="WormBaseParasite"/>
        </authorList>
    </citation>
    <scope>IDENTIFICATION</scope>
</reference>
<gene>
    <name evidence="2" type="ORF">HPBE_LOCUS25056</name>
</gene>
<organism evidence="3 4">
    <name type="scientific">Heligmosomoides polygyrus</name>
    <name type="common">Parasitic roundworm</name>
    <dbReference type="NCBI Taxonomy" id="6339"/>
    <lineage>
        <taxon>Eukaryota</taxon>
        <taxon>Metazoa</taxon>
        <taxon>Ecdysozoa</taxon>
        <taxon>Nematoda</taxon>
        <taxon>Chromadorea</taxon>
        <taxon>Rhabditida</taxon>
        <taxon>Rhabditina</taxon>
        <taxon>Rhabditomorpha</taxon>
        <taxon>Strongyloidea</taxon>
        <taxon>Heligmosomidae</taxon>
        <taxon>Heligmosomoides</taxon>
    </lineage>
</organism>
<evidence type="ECO:0000313" key="4">
    <source>
        <dbReference type="WBParaSite" id="HPBE_0002505701-mRNA-1"/>
    </source>
</evidence>
<accession>A0A3P8HRE2</accession>
<dbReference type="AlphaFoldDB" id="A0A183GQT7"/>
<accession>A0A183GQT7</accession>
<dbReference type="Proteomes" id="UP000050761">
    <property type="component" value="Unassembled WGS sequence"/>
</dbReference>
<evidence type="ECO:0000256" key="1">
    <source>
        <dbReference type="SAM" id="MobiDB-lite"/>
    </source>
</evidence>
<feature type="compositionally biased region" description="Acidic residues" evidence="1">
    <location>
        <begin position="230"/>
        <end position="243"/>
    </location>
</feature>
<sequence length="243" mass="27273">MRQTLIAVERHLQTGGTLLFLPFPYEDVNAKVWPTMSEGCADFVRYLTAAERKFEAVMKLVPLLITVPALLATPCYRSKITTKERKYTADQTYSEGHSKAIKEISKAIRQDTSGQIYTNPFRVKENVERTRKIISKSMLLKRPGEVAAAVKQLTAYDKNDEQIAQIDYIIVFGDHFSVLYSILDPKSFEQAAEVCEQKPVKISGAKKVARKGGSHFTSSEQSSEEKSDNTDGDSESSDESDEF</sequence>
<dbReference type="EMBL" id="UZAH01037273">
    <property type="protein sequence ID" value="VDP48839.1"/>
    <property type="molecule type" value="Genomic_DNA"/>
</dbReference>
<feature type="region of interest" description="Disordered" evidence="1">
    <location>
        <begin position="204"/>
        <end position="243"/>
    </location>
</feature>
<dbReference type="WBParaSite" id="HPBE_0002505701-mRNA-1">
    <property type="protein sequence ID" value="HPBE_0002505701-mRNA-1"/>
    <property type="gene ID" value="HPBE_0002505701"/>
</dbReference>
<protein>
    <submittedName>
        <fullName evidence="4">FACT complex subunit</fullName>
    </submittedName>
</protein>
<evidence type="ECO:0000313" key="3">
    <source>
        <dbReference type="Proteomes" id="UP000050761"/>
    </source>
</evidence>
<proteinExistence type="predicted"/>
<evidence type="ECO:0000313" key="2">
    <source>
        <dbReference type="EMBL" id="VDP48839.1"/>
    </source>
</evidence>
<reference evidence="2 3" key="1">
    <citation type="submission" date="2018-11" db="EMBL/GenBank/DDBJ databases">
        <authorList>
            <consortium name="Pathogen Informatics"/>
        </authorList>
    </citation>
    <scope>NUCLEOTIDE SEQUENCE [LARGE SCALE GENOMIC DNA]</scope>
</reference>
<name>A0A183GQT7_HELPZ</name>
<keyword evidence="3" id="KW-1185">Reference proteome</keyword>